<evidence type="ECO:0000256" key="4">
    <source>
        <dbReference type="ARBA" id="ARBA00022989"/>
    </source>
</evidence>
<evidence type="ECO:0000256" key="5">
    <source>
        <dbReference type="ARBA" id="ARBA00023136"/>
    </source>
</evidence>
<dbReference type="Pfam" id="PF12698">
    <property type="entry name" value="ABC2_membrane_3"/>
    <property type="match status" value="1"/>
</dbReference>
<keyword evidence="2" id="KW-1003">Cell membrane</keyword>
<evidence type="ECO:0000313" key="9">
    <source>
        <dbReference type="Proteomes" id="UP000027327"/>
    </source>
</evidence>
<name>A0A062IJT2_ACIBA</name>
<dbReference type="Proteomes" id="UP000027327">
    <property type="component" value="Unassembled WGS sequence"/>
</dbReference>
<feature type="domain" description="ABC-2 type transporter transmembrane" evidence="7">
    <location>
        <begin position="24"/>
        <end position="115"/>
    </location>
</feature>
<accession>A0A062IJT2</accession>
<evidence type="ECO:0000256" key="1">
    <source>
        <dbReference type="ARBA" id="ARBA00004651"/>
    </source>
</evidence>
<gene>
    <name evidence="8" type="ORF">J596_0761</name>
</gene>
<comment type="caution">
    <text evidence="8">The sequence shown here is derived from an EMBL/GenBank/DDBJ whole genome shotgun (WGS) entry which is preliminary data.</text>
</comment>
<keyword evidence="4 6" id="KW-1133">Transmembrane helix</keyword>
<evidence type="ECO:0000256" key="3">
    <source>
        <dbReference type="ARBA" id="ARBA00022692"/>
    </source>
</evidence>
<protein>
    <submittedName>
        <fullName evidence="8">ABC-2 transporter family protein</fullName>
    </submittedName>
</protein>
<sequence length="117" mass="12834">MSFAFWSRLKALVRKETKQLLRDKSSLGIGLVLPVILILLFGYGLSFDLNQARVGVVVDQSSPQVNQVLAGLNGSRYLTSLEFHNLPEAEQGIRNGKIDAILHLPSDFANQAQQGNA</sequence>
<keyword evidence="5 6" id="KW-0472">Membrane</keyword>
<dbReference type="PATRIC" id="fig|1310697.3.peg.721"/>
<reference evidence="8 9" key="1">
    <citation type="submission" date="2014-04" db="EMBL/GenBank/DDBJ databases">
        <title>Comparative genomics and transcriptomics to identify genetic mechanisms underlying the emergence of carbapenem resistant Acinetobacter baumannii (CRAb).</title>
        <authorList>
            <person name="Harris A.D."/>
            <person name="Johnson K.J."/>
            <person name="George J."/>
            <person name="Nadendla S."/>
            <person name="Daugherty S.C."/>
            <person name="Parankush S."/>
            <person name="Sadzewicz L."/>
            <person name="Tallon L."/>
            <person name="Sengamalay N."/>
            <person name="Hazen T.H."/>
            <person name="Rasko D.A."/>
        </authorList>
    </citation>
    <scope>NUCLEOTIDE SEQUENCE [LARGE SCALE GENOMIC DNA]</scope>
    <source>
        <strain evidence="8 9">21072</strain>
    </source>
</reference>
<evidence type="ECO:0000313" key="8">
    <source>
        <dbReference type="EMBL" id="KCY21429.1"/>
    </source>
</evidence>
<keyword evidence="3 6" id="KW-0812">Transmembrane</keyword>
<dbReference type="InterPro" id="IPR051449">
    <property type="entry name" value="ABC-2_transporter_component"/>
</dbReference>
<comment type="subcellular location">
    <subcellularLocation>
        <location evidence="1">Cell membrane</location>
        <topology evidence="1">Multi-pass membrane protein</topology>
    </subcellularLocation>
</comment>
<dbReference type="GO" id="GO:0140359">
    <property type="term" value="F:ABC-type transporter activity"/>
    <property type="evidence" value="ECO:0007669"/>
    <property type="project" value="InterPro"/>
</dbReference>
<organism evidence="8 9">
    <name type="scientific">Acinetobacter baumannii 21072</name>
    <dbReference type="NCBI Taxonomy" id="1310697"/>
    <lineage>
        <taxon>Bacteria</taxon>
        <taxon>Pseudomonadati</taxon>
        <taxon>Pseudomonadota</taxon>
        <taxon>Gammaproteobacteria</taxon>
        <taxon>Moraxellales</taxon>
        <taxon>Moraxellaceae</taxon>
        <taxon>Acinetobacter</taxon>
        <taxon>Acinetobacter calcoaceticus/baumannii complex</taxon>
    </lineage>
</organism>
<proteinExistence type="predicted"/>
<evidence type="ECO:0000256" key="2">
    <source>
        <dbReference type="ARBA" id="ARBA00022475"/>
    </source>
</evidence>
<feature type="transmembrane region" description="Helical" evidence="6">
    <location>
        <begin position="27"/>
        <end position="45"/>
    </location>
</feature>
<dbReference type="InterPro" id="IPR013525">
    <property type="entry name" value="ABC2_TM"/>
</dbReference>
<dbReference type="GO" id="GO:0005886">
    <property type="term" value="C:plasma membrane"/>
    <property type="evidence" value="ECO:0007669"/>
    <property type="project" value="UniProtKB-SubCell"/>
</dbReference>
<dbReference type="PANTHER" id="PTHR30294:SF29">
    <property type="entry name" value="MULTIDRUG ABC TRANSPORTER PERMEASE YBHS-RELATED"/>
    <property type="match status" value="1"/>
</dbReference>
<dbReference type="EMBL" id="JMOD01000008">
    <property type="protein sequence ID" value="KCY21429.1"/>
    <property type="molecule type" value="Genomic_DNA"/>
</dbReference>
<dbReference type="AlphaFoldDB" id="A0A062IJT2"/>
<evidence type="ECO:0000256" key="6">
    <source>
        <dbReference type="SAM" id="Phobius"/>
    </source>
</evidence>
<evidence type="ECO:0000259" key="7">
    <source>
        <dbReference type="Pfam" id="PF12698"/>
    </source>
</evidence>
<dbReference type="PANTHER" id="PTHR30294">
    <property type="entry name" value="MEMBRANE COMPONENT OF ABC TRANSPORTER YHHJ-RELATED"/>
    <property type="match status" value="1"/>
</dbReference>